<dbReference type="RefSeq" id="WP_011449256.1">
    <property type="nucleotide sequence ID" value="NC_007796.1"/>
</dbReference>
<dbReference type="eggNOG" id="arCOG04396">
    <property type="taxonomic scope" value="Archaea"/>
</dbReference>
<reference evidence="2" key="1">
    <citation type="journal article" date="2016" name="Stand. Genomic Sci.">
        <title>Complete genome sequence of Methanospirillum hungatei type strain JF1.</title>
        <authorList>
            <person name="Gunsalus R.P."/>
            <person name="Cook L.E."/>
            <person name="Crable B."/>
            <person name="Rohlin L."/>
            <person name="McDonald E."/>
            <person name="Mouttaki H."/>
            <person name="Sieber J.R."/>
            <person name="Poweleit N."/>
            <person name="Zhou H."/>
            <person name="Lapidus A.L."/>
            <person name="Daligault H.E."/>
            <person name="Land M."/>
            <person name="Gilna P."/>
            <person name="Ivanova N."/>
            <person name="Kyrpides N."/>
            <person name="Culley D.E."/>
            <person name="McInerney M.J."/>
        </authorList>
    </citation>
    <scope>NUCLEOTIDE SEQUENCE [LARGE SCALE GENOMIC DNA]</scope>
    <source>
        <strain evidence="2">ATCC 27890 / DSM 864 / NBRC 100397 / JF-1</strain>
    </source>
</reference>
<evidence type="ECO:0000313" key="2">
    <source>
        <dbReference type="Proteomes" id="UP000001941"/>
    </source>
</evidence>
<dbReference type="InParanoid" id="Q2FTS0"/>
<protein>
    <submittedName>
        <fullName evidence="1">Amino acid-binding ACT</fullName>
    </submittedName>
</protein>
<proteinExistence type="predicted"/>
<dbReference type="FunCoup" id="Q2FTS0">
    <property type="interactions" value="6"/>
</dbReference>
<dbReference type="EMBL" id="CP000254">
    <property type="protein sequence ID" value="ABD41998.1"/>
    <property type="molecule type" value="Genomic_DNA"/>
</dbReference>
<dbReference type="InterPro" id="IPR044561">
    <property type="entry name" value="ACT_ThrD-II-like"/>
</dbReference>
<gene>
    <name evidence="1" type="ordered locus">Mhun_2293</name>
</gene>
<name>Q2FTS0_METHJ</name>
<dbReference type="Proteomes" id="UP000001941">
    <property type="component" value="Chromosome"/>
</dbReference>
<dbReference type="GeneID" id="3921984"/>
<dbReference type="AlphaFoldDB" id="Q2FTS0"/>
<dbReference type="KEGG" id="mhu:Mhun_2293"/>
<dbReference type="STRING" id="323259.Mhun_2293"/>
<sequence length="165" mass="18502">MQVSMKLEIRDTPGQLVAALMPISDAGGNIKTVIHEHDFSSDKGSLGVEVVIEIPQERLDALLKLFQERGITVIRFGEERMHYQQSVILIGHLIHTNLGDTVDRIDSTGFAEVTRMSLAMPAIHERSSAKCTIKALSREHMDQAIEILRDVSKQKDILMIEPLEF</sequence>
<dbReference type="CDD" id="cd04886">
    <property type="entry name" value="ACT_ThrD-II-like"/>
    <property type="match status" value="1"/>
</dbReference>
<accession>Q2FTS0</accession>
<keyword evidence="2" id="KW-1185">Reference proteome</keyword>
<evidence type="ECO:0000313" key="1">
    <source>
        <dbReference type="EMBL" id="ABD41998.1"/>
    </source>
</evidence>
<dbReference type="EnsemblBacteria" id="ABD41998">
    <property type="protein sequence ID" value="ABD41998"/>
    <property type="gene ID" value="Mhun_2293"/>
</dbReference>
<dbReference type="HOGENOM" id="CLU_094842_1_0_2"/>
<organism evidence="1 2">
    <name type="scientific">Methanospirillum hungatei JF-1 (strain ATCC 27890 / DSM 864 / NBRC 100397 / JF-1)</name>
    <dbReference type="NCBI Taxonomy" id="323259"/>
    <lineage>
        <taxon>Archaea</taxon>
        <taxon>Methanobacteriati</taxon>
        <taxon>Methanobacteriota</taxon>
        <taxon>Stenosarchaea group</taxon>
        <taxon>Methanomicrobia</taxon>
        <taxon>Methanomicrobiales</taxon>
        <taxon>Methanospirillaceae</taxon>
        <taxon>Methanospirillum</taxon>
    </lineage>
</organism>